<proteinExistence type="predicted"/>
<reference evidence="1" key="1">
    <citation type="submission" date="2022-06" db="EMBL/GenBank/DDBJ databases">
        <title>Isolation and Genomics of Futiania mangrovii gen. nov., sp. nov., a Rare and Metabolically-versatile member in the Class Alphaproteobacteria.</title>
        <authorList>
            <person name="Liu L."/>
            <person name="Huang W.-C."/>
            <person name="Pan J."/>
            <person name="Li J."/>
            <person name="Huang Y."/>
            <person name="Du H."/>
            <person name="Liu Y."/>
            <person name="Li M."/>
        </authorList>
    </citation>
    <scope>NUCLEOTIDE SEQUENCE</scope>
    <source>
        <strain evidence="1">FT118</strain>
    </source>
</reference>
<evidence type="ECO:0000313" key="1">
    <source>
        <dbReference type="EMBL" id="MCP1336468.1"/>
    </source>
</evidence>
<dbReference type="RefSeq" id="WP_269332426.1">
    <property type="nucleotide sequence ID" value="NZ_JAMZFT010000002.1"/>
</dbReference>
<gene>
    <name evidence="1" type="ORF">NJQ99_08625</name>
</gene>
<organism evidence="1 2">
    <name type="scientific">Futiania mangrovi</name>
    <dbReference type="NCBI Taxonomy" id="2959716"/>
    <lineage>
        <taxon>Bacteria</taxon>
        <taxon>Pseudomonadati</taxon>
        <taxon>Pseudomonadota</taxon>
        <taxon>Alphaproteobacteria</taxon>
        <taxon>Futianiales</taxon>
        <taxon>Futianiaceae</taxon>
        <taxon>Futiania</taxon>
    </lineage>
</organism>
<dbReference type="AlphaFoldDB" id="A0A9J6P993"/>
<comment type="caution">
    <text evidence="1">The sequence shown here is derived from an EMBL/GenBank/DDBJ whole genome shotgun (WGS) entry which is preliminary data.</text>
</comment>
<sequence length="156" mass="16969">MTDHAPFSEPDLSGAAAIARGVARYYWQAGWSCLREVSLPNGRRADLVALSRRGEIAIVEVKSGLADFQSDAKWGDYLEFCDVFDFAVDAAFPLGRLPQDVGVLIADAYGAARHLTGPRVALSPARRKAMVQRLARTAADRLMVLADPDFVPEHGL</sequence>
<evidence type="ECO:0000313" key="2">
    <source>
        <dbReference type="Proteomes" id="UP001055804"/>
    </source>
</evidence>
<dbReference type="InterPro" id="IPR009394">
    <property type="entry name" value="MmcB-like"/>
</dbReference>
<dbReference type="PIRSF" id="PIRSF031796">
    <property type="entry name" value="UPC031796"/>
    <property type="match status" value="1"/>
</dbReference>
<name>A0A9J6P993_9PROT</name>
<protein>
    <submittedName>
        <fullName evidence="1">MmcB family DNA repair protein</fullName>
    </submittedName>
</protein>
<keyword evidence="2" id="KW-1185">Reference proteome</keyword>
<accession>A0A9J6P993</accession>
<dbReference type="Proteomes" id="UP001055804">
    <property type="component" value="Unassembled WGS sequence"/>
</dbReference>
<dbReference type="EMBL" id="JAMZFT010000002">
    <property type="protein sequence ID" value="MCP1336468.1"/>
    <property type="molecule type" value="Genomic_DNA"/>
</dbReference>
<dbReference type="Pfam" id="PF06319">
    <property type="entry name" value="MmcB-like"/>
    <property type="match status" value="1"/>
</dbReference>